<feature type="region of interest" description="Disordered" evidence="2">
    <location>
        <begin position="172"/>
        <end position="191"/>
    </location>
</feature>
<comment type="caution">
    <text evidence="4">The sequence shown here is derived from an EMBL/GenBank/DDBJ whole genome shotgun (WGS) entry which is preliminary data.</text>
</comment>
<evidence type="ECO:0000259" key="3">
    <source>
        <dbReference type="PROSITE" id="PS50157"/>
    </source>
</evidence>
<name>A0AAD3R912_LATJO</name>
<accession>A0AAD3R912</accession>
<sequence>MSNQRLPPVPSACKPTWGKRERERGRGGKVERLNPISINPPGRVDRQTRDPGVTQTQTSMSGTAGAAPPTAVLGSGLDISGPWHQRAVQRNRVLVQTYLLTSSVHPPPTTTATAAAGGGGGGSKGTTAPLRLPSLVATAKGPRRRSSMARLSLSEPSLLTLNENVQFEGFSSNRRPSVLQKRPPPLPPFSKSSALLPCKTCHPSSSSSSHLQNQQQVHSCSRPAYIHFSQGIQPSSRPRPVRRHSHNPTLSTDAGDLRPLAMQHCHSLPQGEPLSVIGKPCLPSCGQRPPPVAASGPARPQLHVFLPTEAEGEEVDSESADEGFMDELDSKITSLKLQQGALKTVSYH</sequence>
<keyword evidence="1" id="KW-0479">Metal-binding</keyword>
<dbReference type="GO" id="GO:0008270">
    <property type="term" value="F:zinc ion binding"/>
    <property type="evidence" value="ECO:0007669"/>
    <property type="project" value="UniProtKB-KW"/>
</dbReference>
<dbReference type="PROSITE" id="PS50157">
    <property type="entry name" value="ZINC_FINGER_C2H2_2"/>
    <property type="match status" value="1"/>
</dbReference>
<evidence type="ECO:0000313" key="4">
    <source>
        <dbReference type="EMBL" id="GLD59400.1"/>
    </source>
</evidence>
<gene>
    <name evidence="4" type="ORF">AKAME5_001140200</name>
</gene>
<dbReference type="InterPro" id="IPR013087">
    <property type="entry name" value="Znf_C2H2_type"/>
</dbReference>
<evidence type="ECO:0000313" key="5">
    <source>
        <dbReference type="Proteomes" id="UP001279410"/>
    </source>
</evidence>
<feature type="domain" description="C2H2-type" evidence="3">
    <location>
        <begin position="196"/>
        <end position="223"/>
    </location>
</feature>
<feature type="compositionally biased region" description="Polar residues" evidence="2">
    <location>
        <begin position="53"/>
        <end position="62"/>
    </location>
</feature>
<keyword evidence="5" id="KW-1185">Reference proteome</keyword>
<reference evidence="4" key="1">
    <citation type="submission" date="2022-08" db="EMBL/GenBank/DDBJ databases">
        <title>Genome sequencing of akame (Lates japonicus).</title>
        <authorList>
            <person name="Hashiguchi Y."/>
            <person name="Takahashi H."/>
        </authorList>
    </citation>
    <scope>NUCLEOTIDE SEQUENCE</scope>
    <source>
        <strain evidence="4">Kochi</strain>
    </source>
</reference>
<keyword evidence="1" id="KW-0862">Zinc</keyword>
<keyword evidence="1" id="KW-0863">Zinc-finger</keyword>
<organism evidence="4 5">
    <name type="scientific">Lates japonicus</name>
    <name type="common">Japanese lates</name>
    <dbReference type="NCBI Taxonomy" id="270547"/>
    <lineage>
        <taxon>Eukaryota</taxon>
        <taxon>Metazoa</taxon>
        <taxon>Chordata</taxon>
        <taxon>Craniata</taxon>
        <taxon>Vertebrata</taxon>
        <taxon>Euteleostomi</taxon>
        <taxon>Actinopterygii</taxon>
        <taxon>Neopterygii</taxon>
        <taxon>Teleostei</taxon>
        <taxon>Neoteleostei</taxon>
        <taxon>Acanthomorphata</taxon>
        <taxon>Carangaria</taxon>
        <taxon>Carangaria incertae sedis</taxon>
        <taxon>Centropomidae</taxon>
        <taxon>Lates</taxon>
    </lineage>
</organism>
<feature type="region of interest" description="Disordered" evidence="2">
    <location>
        <begin position="106"/>
        <end position="130"/>
    </location>
</feature>
<dbReference type="EMBL" id="BRZM01000037">
    <property type="protein sequence ID" value="GLD59400.1"/>
    <property type="molecule type" value="Genomic_DNA"/>
</dbReference>
<evidence type="ECO:0000256" key="1">
    <source>
        <dbReference type="PROSITE-ProRule" id="PRU00042"/>
    </source>
</evidence>
<dbReference type="Proteomes" id="UP001279410">
    <property type="component" value="Unassembled WGS sequence"/>
</dbReference>
<evidence type="ECO:0000256" key="2">
    <source>
        <dbReference type="SAM" id="MobiDB-lite"/>
    </source>
</evidence>
<feature type="region of interest" description="Disordered" evidence="2">
    <location>
        <begin position="1"/>
        <end position="73"/>
    </location>
</feature>
<dbReference type="AlphaFoldDB" id="A0AAD3R912"/>
<feature type="compositionally biased region" description="Basic and acidic residues" evidence="2">
    <location>
        <begin position="18"/>
        <end position="32"/>
    </location>
</feature>
<protein>
    <recommendedName>
        <fullName evidence="3">C2H2-type domain-containing protein</fullName>
    </recommendedName>
</protein>
<proteinExistence type="predicted"/>
<feature type="region of interest" description="Disordered" evidence="2">
    <location>
        <begin position="230"/>
        <end position="255"/>
    </location>
</feature>